<gene>
    <name evidence="2" type="ORF">DPMN_193322</name>
</gene>
<protein>
    <submittedName>
        <fullName evidence="2">Uncharacterized protein</fullName>
    </submittedName>
</protein>
<sequence>MREKITSLLANFENSNVKENKEELKLKQATLISVRESCTRLHNELFHLDVAIHKVLGNMELSFITSIKCQKTIEQSKTYLKENFYNFCNHVFTVNGTSEYNVRLPSDSVTCFIEAICVLPDGQVLVADYNNSKVKLLNHQYQMVHHCGVAANIEDMCLITPSEVAVAMNDGSNKHEVQFITVTHSQLVLGRKFRLQHDCKGIAHHQGDLFITSGSTLYKFSLSGKLVCILYEDKSDRLTGKNHGEFILMSLGLCIKNYCETSYLSNVYISIYCYNSKTIIHYYLFIKMREVF</sequence>
<dbReference type="AlphaFoldDB" id="A0A9D3Y667"/>
<dbReference type="Proteomes" id="UP000828390">
    <property type="component" value="Unassembled WGS sequence"/>
</dbReference>
<reference evidence="2" key="2">
    <citation type="submission" date="2020-11" db="EMBL/GenBank/DDBJ databases">
        <authorList>
            <person name="McCartney M.A."/>
            <person name="Auch B."/>
            <person name="Kono T."/>
            <person name="Mallez S."/>
            <person name="Becker A."/>
            <person name="Gohl D.M."/>
            <person name="Silverstein K.A.T."/>
            <person name="Koren S."/>
            <person name="Bechman K.B."/>
            <person name="Herman A."/>
            <person name="Abrahante J.E."/>
            <person name="Garbe J."/>
        </authorList>
    </citation>
    <scope>NUCLEOTIDE SEQUENCE</scope>
    <source>
        <strain evidence="2">Duluth1</strain>
        <tissue evidence="2">Whole animal</tissue>
    </source>
</reference>
<proteinExistence type="predicted"/>
<organism evidence="2 3">
    <name type="scientific">Dreissena polymorpha</name>
    <name type="common">Zebra mussel</name>
    <name type="synonym">Mytilus polymorpha</name>
    <dbReference type="NCBI Taxonomy" id="45954"/>
    <lineage>
        <taxon>Eukaryota</taxon>
        <taxon>Metazoa</taxon>
        <taxon>Spiralia</taxon>
        <taxon>Lophotrochozoa</taxon>
        <taxon>Mollusca</taxon>
        <taxon>Bivalvia</taxon>
        <taxon>Autobranchia</taxon>
        <taxon>Heteroconchia</taxon>
        <taxon>Euheterodonta</taxon>
        <taxon>Imparidentia</taxon>
        <taxon>Neoheterodontei</taxon>
        <taxon>Myida</taxon>
        <taxon>Dreissenoidea</taxon>
        <taxon>Dreissenidae</taxon>
        <taxon>Dreissena</taxon>
    </lineage>
</organism>
<dbReference type="InterPro" id="IPR001258">
    <property type="entry name" value="NHL_repeat"/>
</dbReference>
<reference evidence="2" key="1">
    <citation type="journal article" date="2019" name="bioRxiv">
        <title>The Genome of the Zebra Mussel, Dreissena polymorpha: A Resource for Invasive Species Research.</title>
        <authorList>
            <person name="McCartney M.A."/>
            <person name="Auch B."/>
            <person name="Kono T."/>
            <person name="Mallez S."/>
            <person name="Zhang Y."/>
            <person name="Obille A."/>
            <person name="Becker A."/>
            <person name="Abrahante J.E."/>
            <person name="Garbe J."/>
            <person name="Badalamenti J.P."/>
            <person name="Herman A."/>
            <person name="Mangelson H."/>
            <person name="Liachko I."/>
            <person name="Sullivan S."/>
            <person name="Sone E.D."/>
            <person name="Koren S."/>
            <person name="Silverstein K.A.T."/>
            <person name="Beckman K.B."/>
            <person name="Gohl D.M."/>
        </authorList>
    </citation>
    <scope>NUCLEOTIDE SEQUENCE</scope>
    <source>
        <strain evidence="2">Duluth1</strain>
        <tissue evidence="2">Whole animal</tissue>
    </source>
</reference>
<evidence type="ECO:0000313" key="3">
    <source>
        <dbReference type="Proteomes" id="UP000828390"/>
    </source>
</evidence>
<evidence type="ECO:0000256" key="1">
    <source>
        <dbReference type="ARBA" id="ARBA00022737"/>
    </source>
</evidence>
<evidence type="ECO:0000313" key="2">
    <source>
        <dbReference type="EMBL" id="KAH3692985.1"/>
    </source>
</evidence>
<dbReference type="InterPro" id="IPR011042">
    <property type="entry name" value="6-blade_b-propeller_TolB-like"/>
</dbReference>
<dbReference type="Gene3D" id="2.120.10.30">
    <property type="entry name" value="TolB, C-terminal domain"/>
    <property type="match status" value="1"/>
</dbReference>
<keyword evidence="3" id="KW-1185">Reference proteome</keyword>
<accession>A0A9D3Y667</accession>
<dbReference type="SUPFAM" id="SSF63829">
    <property type="entry name" value="Calcium-dependent phosphotriesterase"/>
    <property type="match status" value="1"/>
</dbReference>
<dbReference type="Pfam" id="PF01436">
    <property type="entry name" value="NHL"/>
    <property type="match status" value="1"/>
</dbReference>
<name>A0A9D3Y667_DREPO</name>
<dbReference type="EMBL" id="JAIWYP010000018">
    <property type="protein sequence ID" value="KAH3692985.1"/>
    <property type="molecule type" value="Genomic_DNA"/>
</dbReference>
<comment type="caution">
    <text evidence="2">The sequence shown here is derived from an EMBL/GenBank/DDBJ whole genome shotgun (WGS) entry which is preliminary data.</text>
</comment>
<keyword evidence="1" id="KW-0677">Repeat</keyword>